<evidence type="ECO:0000313" key="2">
    <source>
        <dbReference type="Proteomes" id="UP001058074"/>
    </source>
</evidence>
<name>A0ACB5RAE2_9CLOT</name>
<dbReference type="Proteomes" id="UP001058074">
    <property type="component" value="Unassembled WGS sequence"/>
</dbReference>
<keyword evidence="2" id="KW-1185">Reference proteome</keyword>
<protein>
    <submittedName>
        <fullName evidence="1">YigZ family protein</fullName>
    </submittedName>
</protein>
<gene>
    <name evidence="1" type="ORF">rsdtw13_12640</name>
</gene>
<evidence type="ECO:0000313" key="1">
    <source>
        <dbReference type="EMBL" id="GKX66006.1"/>
    </source>
</evidence>
<accession>A0ACB5RAE2</accession>
<reference evidence="1" key="1">
    <citation type="journal article" date="2025" name="Int. J. Syst. Evol. Microbiol.">
        <title>Inconstantimicrobium mannanitabidum sp. nov., a novel member of the family Clostridiaceae isolated from anoxic soil under the treatment of reductive soil disinfestation.</title>
        <authorList>
            <person name="Ueki A."/>
            <person name="Tonouchi A."/>
            <person name="Honma S."/>
            <person name="Kaku N."/>
            <person name="Ueki K."/>
        </authorList>
    </citation>
    <scope>NUCLEOTIDE SEQUENCE</scope>
    <source>
        <strain evidence="1">TW13</strain>
    </source>
</reference>
<comment type="caution">
    <text evidence="1">The sequence shown here is derived from an EMBL/GenBank/DDBJ whole genome shotgun (WGS) entry which is preliminary data.</text>
</comment>
<proteinExistence type="predicted"/>
<organism evidence="1 2">
    <name type="scientific">Inconstantimicrobium mannanitabidum</name>
    <dbReference type="NCBI Taxonomy" id="1604901"/>
    <lineage>
        <taxon>Bacteria</taxon>
        <taxon>Bacillati</taxon>
        <taxon>Bacillota</taxon>
        <taxon>Clostridia</taxon>
        <taxon>Eubacteriales</taxon>
        <taxon>Clostridiaceae</taxon>
        <taxon>Inconstantimicrobium</taxon>
    </lineage>
</organism>
<sequence>MRYLTVEKRAEDEFFEKKSQFIGYIKRVTTEDEAKEFIAEIKSKHKDATHNCSAYVIGQNMNTQRYNDDGEPQGTAGIPILEVIKKNEITDCVIVVTRYFGGILLGTGGLNRAYTKGAAIAIKAAGIVEKVQGVEMDIILDYDLLGKIQYLFGQNDWYMENIEYTDVVKIKMRSEISEKDNIIAKIVENTNGKAIIEQGDILVYFKRGNRLLYNLEE</sequence>
<dbReference type="EMBL" id="BROD01000001">
    <property type="protein sequence ID" value="GKX66006.1"/>
    <property type="molecule type" value="Genomic_DNA"/>
</dbReference>